<proteinExistence type="inferred from homology"/>
<dbReference type="Gene3D" id="3.40.50.1450">
    <property type="entry name" value="HybD-like"/>
    <property type="match status" value="1"/>
</dbReference>
<dbReference type="AlphaFoldDB" id="E3GW78"/>
<evidence type="ECO:0000256" key="4">
    <source>
        <dbReference type="ARBA" id="ARBA00022801"/>
    </source>
</evidence>
<dbReference type="Pfam" id="PF01750">
    <property type="entry name" value="HycI"/>
    <property type="match status" value="1"/>
</dbReference>
<dbReference type="NCBIfam" id="TIGR00142">
    <property type="entry name" value="hycI"/>
    <property type="match status" value="1"/>
</dbReference>
<evidence type="ECO:0000256" key="1">
    <source>
        <dbReference type="ARBA" id="ARBA00006814"/>
    </source>
</evidence>
<dbReference type="GO" id="GO:0004190">
    <property type="term" value="F:aspartic-type endopeptidase activity"/>
    <property type="evidence" value="ECO:0007669"/>
    <property type="project" value="UniProtKB-KW"/>
</dbReference>
<dbReference type="Proteomes" id="UP000002315">
    <property type="component" value="Chromosome"/>
</dbReference>
<keyword evidence="6" id="KW-1185">Reference proteome</keyword>
<dbReference type="NCBIfam" id="TIGR00072">
    <property type="entry name" value="hydrog_prot"/>
    <property type="match status" value="1"/>
</dbReference>
<dbReference type="KEGG" id="mfv:Mfer_1048"/>
<comment type="similarity">
    <text evidence="1">Belongs to the peptidase A31 family.</text>
</comment>
<dbReference type="PRINTS" id="PR00446">
    <property type="entry name" value="HYDRGNUPTAKE"/>
</dbReference>
<dbReference type="MEROPS" id="A31.003"/>
<dbReference type="CDD" id="cd06067">
    <property type="entry name" value="H2MP_MemB-H2evol"/>
    <property type="match status" value="1"/>
</dbReference>
<reference evidence="5 6" key="1">
    <citation type="journal article" date="2010" name="Stand. Genomic Sci.">
        <title>Complete genome sequence of Methanothermus fervidus type strain (V24S).</title>
        <authorList>
            <person name="Anderson I."/>
            <person name="Djao O.D."/>
            <person name="Misra M."/>
            <person name="Chertkov O."/>
            <person name="Nolan M."/>
            <person name="Lucas S."/>
            <person name="Lapidus A."/>
            <person name="Del Rio T.G."/>
            <person name="Tice H."/>
            <person name="Cheng J.F."/>
            <person name="Tapia R."/>
            <person name="Han C."/>
            <person name="Goodwin L."/>
            <person name="Pitluck S."/>
            <person name="Liolios K."/>
            <person name="Ivanova N."/>
            <person name="Mavromatis K."/>
            <person name="Mikhailova N."/>
            <person name="Pati A."/>
            <person name="Brambilla E."/>
            <person name="Chen A."/>
            <person name="Palaniappan K."/>
            <person name="Land M."/>
            <person name="Hauser L."/>
            <person name="Chang Y.J."/>
            <person name="Jeffries C.D."/>
            <person name="Sikorski J."/>
            <person name="Spring S."/>
            <person name="Rohde M."/>
            <person name="Eichinger K."/>
            <person name="Huber H."/>
            <person name="Wirth R."/>
            <person name="Goker M."/>
            <person name="Detter J.C."/>
            <person name="Woyke T."/>
            <person name="Bristow J."/>
            <person name="Eisen J.A."/>
            <person name="Markowitz V."/>
            <person name="Hugenholtz P."/>
            <person name="Klenk H.P."/>
            <person name="Kyrpides N.C."/>
        </authorList>
    </citation>
    <scope>NUCLEOTIDE SEQUENCE [LARGE SCALE GENOMIC DNA]</scope>
    <source>
        <strain evidence="6">ATCC 43054 / DSM 2088 / JCM 10308 / V24 S</strain>
    </source>
</reference>
<dbReference type="EMBL" id="CP002278">
    <property type="protein sequence ID" value="ADP77843.1"/>
    <property type="molecule type" value="Genomic_DNA"/>
</dbReference>
<keyword evidence="2 5" id="KW-0645">Protease</keyword>
<dbReference type="InterPro" id="IPR023430">
    <property type="entry name" value="Pept_HybD-like_dom_sf"/>
</dbReference>
<evidence type="ECO:0000256" key="3">
    <source>
        <dbReference type="ARBA" id="ARBA00022750"/>
    </source>
</evidence>
<protein>
    <submittedName>
        <fullName evidence="5">Hydrogenase maturation protease HycI</fullName>
    </submittedName>
</protein>
<evidence type="ECO:0000313" key="5">
    <source>
        <dbReference type="EMBL" id="ADP77843.1"/>
    </source>
</evidence>
<keyword evidence="4" id="KW-0378">Hydrolase</keyword>
<gene>
    <name evidence="5" type="ordered locus">Mfer_1048</name>
</gene>
<dbReference type="InterPro" id="IPR004420">
    <property type="entry name" value="Pept_A31_hyd_mat_HycI"/>
</dbReference>
<dbReference type="SUPFAM" id="SSF53163">
    <property type="entry name" value="HybD-like"/>
    <property type="match status" value="1"/>
</dbReference>
<dbReference type="STRING" id="523846.Mfer_1048"/>
<evidence type="ECO:0000256" key="2">
    <source>
        <dbReference type="ARBA" id="ARBA00022670"/>
    </source>
</evidence>
<name>E3GW78_METFV</name>
<dbReference type="PANTHER" id="PTHR30302:SF1">
    <property type="entry name" value="HYDROGENASE 2 MATURATION PROTEASE"/>
    <property type="match status" value="1"/>
</dbReference>
<keyword evidence="3" id="KW-0064">Aspartyl protease</keyword>
<dbReference type="GO" id="GO:0008047">
    <property type="term" value="F:enzyme activator activity"/>
    <property type="evidence" value="ECO:0007669"/>
    <property type="project" value="InterPro"/>
</dbReference>
<organism evidence="5 6">
    <name type="scientific">Methanothermus fervidus (strain ATCC 43054 / DSM 2088 / JCM 10308 / V24 S)</name>
    <dbReference type="NCBI Taxonomy" id="523846"/>
    <lineage>
        <taxon>Archaea</taxon>
        <taxon>Methanobacteriati</taxon>
        <taxon>Methanobacteriota</taxon>
        <taxon>Methanomada group</taxon>
        <taxon>Methanobacteria</taxon>
        <taxon>Methanobacteriales</taxon>
        <taxon>Methanothermaceae</taxon>
        <taxon>Methanothermus</taxon>
    </lineage>
</organism>
<dbReference type="InterPro" id="IPR000671">
    <property type="entry name" value="Peptidase_A31"/>
</dbReference>
<accession>E3GW78</accession>
<sequence length="157" mass="17777">MQLKQKLKRFFKDYEKALILGIGNELRSDDGIGPYIVSRLPNNKKVVLLNAGTAPDKFTWKIKIEDPSHILIIDAINMGKKPGKIEFIDKKEIAEYEMSSTHSIPLSYTIKYLESQGNYKIGLVGIQPKNLNIDTKISYEVKKAGNKLIKILSDILN</sequence>
<dbReference type="PANTHER" id="PTHR30302">
    <property type="entry name" value="HYDROGENASE 1 MATURATION PROTEASE"/>
    <property type="match status" value="1"/>
</dbReference>
<dbReference type="GO" id="GO:0016485">
    <property type="term" value="P:protein processing"/>
    <property type="evidence" value="ECO:0007669"/>
    <property type="project" value="TreeGrafter"/>
</dbReference>
<evidence type="ECO:0000313" key="6">
    <source>
        <dbReference type="Proteomes" id="UP000002315"/>
    </source>
</evidence>
<dbReference type="HOGENOM" id="CLU_099037_4_1_2"/>